<keyword evidence="3" id="KW-1185">Reference proteome</keyword>
<dbReference type="Pfam" id="PF13966">
    <property type="entry name" value="zf-RVT"/>
    <property type="match status" value="1"/>
</dbReference>
<dbReference type="EMBL" id="JAATIQ010000034">
    <property type="protein sequence ID" value="KAF4397288.1"/>
    <property type="molecule type" value="Genomic_DNA"/>
</dbReference>
<proteinExistence type="predicted"/>
<name>A0A7J6HRB6_CANSA</name>
<sequence>MASIVQYFLQVSKELGAQDDNSMFWNTLWKLSVPPKVKDLLCSRHVPVDAICPVCKEIDETIYHSLVDCSFAKACWQRLDTSVNLTAVGSFTNWFASVLQQVDEENRRLAAMTYWAIWRHRNELVWSEKIPTVESVVHLAKALLTDWTRAQDTTMISTAAFLTDVDGDEKWIKPAVNTLKINVDAAIFSENGTYSFTGSKERSSNSNLMKVKKELMHSIDSSYYLEPVHRRTEVDQYRSLASCNRRVSNTAAANMHKTEMKRPIPIRCNSLKPFSSPVNFLTIGTITLS</sequence>
<accession>A0A7J6HRB6</accession>
<gene>
    <name evidence="2" type="ORF">G4B88_009134</name>
</gene>
<comment type="caution">
    <text evidence="2">The sequence shown here is derived from an EMBL/GenBank/DDBJ whole genome shotgun (WGS) entry which is preliminary data.</text>
</comment>
<dbReference type="Proteomes" id="UP000583929">
    <property type="component" value="Unassembled WGS sequence"/>
</dbReference>
<evidence type="ECO:0000313" key="3">
    <source>
        <dbReference type="Proteomes" id="UP000583929"/>
    </source>
</evidence>
<evidence type="ECO:0000313" key="2">
    <source>
        <dbReference type="EMBL" id="KAF4397288.1"/>
    </source>
</evidence>
<evidence type="ECO:0000259" key="1">
    <source>
        <dbReference type="Pfam" id="PF13966"/>
    </source>
</evidence>
<reference evidence="2 3" key="1">
    <citation type="journal article" date="2020" name="bioRxiv">
        <title>Sequence and annotation of 42 cannabis genomes reveals extensive copy number variation in cannabinoid synthesis and pathogen resistance genes.</title>
        <authorList>
            <person name="Mckernan K.J."/>
            <person name="Helbert Y."/>
            <person name="Kane L.T."/>
            <person name="Ebling H."/>
            <person name="Zhang L."/>
            <person name="Liu B."/>
            <person name="Eaton Z."/>
            <person name="Mclaughlin S."/>
            <person name="Kingan S."/>
            <person name="Baybayan P."/>
            <person name="Concepcion G."/>
            <person name="Jordan M."/>
            <person name="Riva A."/>
            <person name="Barbazuk W."/>
            <person name="Harkins T."/>
        </authorList>
    </citation>
    <scope>NUCLEOTIDE SEQUENCE [LARGE SCALE GENOMIC DNA]</scope>
    <source>
        <strain evidence="3">cv. Jamaican Lion 4</strain>
        <tissue evidence="2">Leaf</tissue>
    </source>
</reference>
<dbReference type="InterPro" id="IPR026960">
    <property type="entry name" value="RVT-Znf"/>
</dbReference>
<organism evidence="2 3">
    <name type="scientific">Cannabis sativa</name>
    <name type="common">Hemp</name>
    <name type="synonym">Marijuana</name>
    <dbReference type="NCBI Taxonomy" id="3483"/>
    <lineage>
        <taxon>Eukaryota</taxon>
        <taxon>Viridiplantae</taxon>
        <taxon>Streptophyta</taxon>
        <taxon>Embryophyta</taxon>
        <taxon>Tracheophyta</taxon>
        <taxon>Spermatophyta</taxon>
        <taxon>Magnoliopsida</taxon>
        <taxon>eudicotyledons</taxon>
        <taxon>Gunneridae</taxon>
        <taxon>Pentapetalae</taxon>
        <taxon>rosids</taxon>
        <taxon>fabids</taxon>
        <taxon>Rosales</taxon>
        <taxon>Cannabaceae</taxon>
        <taxon>Cannabis</taxon>
    </lineage>
</organism>
<protein>
    <recommendedName>
        <fullName evidence="1">Reverse transcriptase zinc-binding domain-containing protein</fullName>
    </recommendedName>
</protein>
<dbReference type="AlphaFoldDB" id="A0A7J6HRB6"/>
<feature type="domain" description="Reverse transcriptase zinc-binding" evidence="1">
    <location>
        <begin position="36"/>
        <end position="76"/>
    </location>
</feature>